<dbReference type="SUPFAM" id="SSF48230">
    <property type="entry name" value="Chondroitin AC/alginate lyase"/>
    <property type="match status" value="1"/>
</dbReference>
<dbReference type="InterPro" id="IPR008929">
    <property type="entry name" value="Chondroitin_lyas"/>
</dbReference>
<protein>
    <recommendedName>
        <fullName evidence="3">ODV-E66</fullName>
    </recommendedName>
</protein>
<keyword evidence="1" id="KW-1133">Transmembrane helix</keyword>
<gene>
    <name evidence="2" type="primary">ORF65</name>
</gene>
<feature type="transmembrane region" description="Helical" evidence="1">
    <location>
        <begin position="20"/>
        <end position="43"/>
    </location>
</feature>
<evidence type="ECO:0008006" key="3">
    <source>
        <dbReference type="Google" id="ProtNLM"/>
    </source>
</evidence>
<dbReference type="EMBL" id="MT496840">
    <property type="protein sequence ID" value="QKN22522.1"/>
    <property type="molecule type" value="Genomic_DNA"/>
</dbReference>
<dbReference type="Gene3D" id="1.50.10.100">
    <property type="entry name" value="Chondroitin AC/alginate lyase"/>
    <property type="match status" value="1"/>
</dbReference>
<proteinExistence type="predicted"/>
<keyword evidence="1" id="KW-0472">Membrane</keyword>
<sequence length="694" mass="80205">MFHNLTADVKANFEISQNKLKIISGSILLCLVFAVVGILLYIIQNVLQGKPTHEEIWTQYIVEYLHNKYDNRDLINNDININTFSYSSVLYPSVLWYGVNSHFQKTCHYTLELIYETIKDPFNAERNQKIWTIVETVINEICKKIRLPIRAHQLPFLTNWYHFSRELTLLIAVAHIVYLSQQPKPNKKPNKIISYWFNNIIPAILQSPRESMGWTRSSSNTVMMAVPWLSEKIFNHKSYANNADFKYVVNYISIKFVTSGEGFYHDGGFIMHTNCRAYGYIYDAALDFQILSKFFKIKRTFEQIKKIKLLLDHPTIKYHNPSLFSRGSSIRMNYILPEGSLGFDVIPSMSILSIKQENSMLQFYGQNANHCFYEADQDNNDLCQYWLMARQYLYSEGDAYLLNDYITRYPGIISINNQKAILPSETSTTQTFLPSPESFSIVCKVGETCVAMYNEYYIDEFYFRVEEIILVYETGYTVNYYIKAEDDMSQHDNIMVSVNFDRINKNDVNAVDNINSSFVNKVHHFINNSSIIHNVPKFTQLVKTTKIPHPENGENIHSLQIQGSANADGVFCTSFSTYNDNTPPIVNHTNRRRIITSNYKTFFHNDCLYICDINANKVAVGVKSNIPLSNLSHKFADIDTLFGTNTTIDNRGIKDVASSAYIEMTNYMRNYSTFSNATIPDDATINNLFVDIEW</sequence>
<accession>A0A6M9U108</accession>
<organism evidence="2">
    <name type="scientific">Drosophila-associated filamentous virus</name>
    <dbReference type="NCBI Taxonomy" id="2743186"/>
    <lineage>
        <taxon>Viruses</taxon>
    </lineage>
</organism>
<evidence type="ECO:0000256" key="1">
    <source>
        <dbReference type="SAM" id="Phobius"/>
    </source>
</evidence>
<keyword evidence="1" id="KW-0812">Transmembrane</keyword>
<evidence type="ECO:0000313" key="2">
    <source>
        <dbReference type="EMBL" id="QKN22522.1"/>
    </source>
</evidence>
<reference evidence="2" key="1">
    <citation type="journal article" date="2021" name="Virus">
        <title>The discovery, distribution and diversity of DNA viruses associated with Drosophila melanogaster in Europe.</title>
        <authorList>
            <person name="Wallace M.A."/>
            <person name="Coffman K.A."/>
            <person name="Gilbert C."/>
            <person name="Ravindran S."/>
            <person name="Albery G.F."/>
            <person name="Abbott J."/>
            <person name="Argyridou E."/>
            <person name="Bellosta P."/>
            <person name="Betancourt A.J."/>
            <person name="Colinet H."/>
            <person name="Eric K."/>
            <person name="Glaser-Schmitt A."/>
            <person name="Grath S."/>
            <person name="Jelic M."/>
            <person name="Kankare M."/>
            <person name="Kozeretska I."/>
            <person name="Loeschcke V."/>
            <person name="Montchamp-Moreau C."/>
            <person name="Ometto L."/>
            <person name="Onder B.S."/>
            <person name="Orengo D.J."/>
            <person name="Parsch J."/>
            <person name="Pascual M."/>
            <person name="Patenkovic A."/>
            <person name="Puerma E."/>
            <person name="Ritchie M.G."/>
            <person name="Rota-Stabelli O."/>
            <person name="Schou M.F."/>
            <person name="Serga S.V."/>
            <person name="Stamenkovic-Radak M."/>
            <person name="Tanaskovic M."/>
            <person name="Veselinovic M.S."/>
            <person name="Vieira J."/>
            <person name="Vieira C.P."/>
            <person name="Kapun M."/>
            <person name="Flatt T."/>
            <person name="Gonzalez J."/>
            <person name="Staubach F."/>
            <person name="Obbard D.J."/>
        </authorList>
    </citation>
    <scope>NUCLEOTIDE SEQUENCE</scope>
    <source>
        <strain evidence="2">Filamentous_ES_Gim_15_30_pool</strain>
    </source>
</reference>
<name>A0A6M9U108_9VIRU</name>